<evidence type="ECO:0000313" key="8">
    <source>
        <dbReference type="EMBL" id="GAA3713042.1"/>
    </source>
</evidence>
<dbReference type="PANTHER" id="PTHR24286:SF24">
    <property type="entry name" value="LANOSTEROL 14-ALPHA DEMETHYLASE"/>
    <property type="match status" value="1"/>
</dbReference>
<name>A0ABP7E3V3_9MICC</name>
<gene>
    <name evidence="8" type="ORF">GCM10022377_28590</name>
</gene>
<accession>A0ABP7E3V3</accession>
<dbReference type="EMBL" id="BAABCJ010000007">
    <property type="protein sequence ID" value="GAA3713042.1"/>
    <property type="molecule type" value="Genomic_DNA"/>
</dbReference>
<dbReference type="InterPro" id="IPR001128">
    <property type="entry name" value="Cyt_P450"/>
</dbReference>
<evidence type="ECO:0000256" key="4">
    <source>
        <dbReference type="ARBA" id="ARBA00022723"/>
    </source>
</evidence>
<comment type="cofactor">
    <cofactor evidence="1">
        <name>heme</name>
        <dbReference type="ChEBI" id="CHEBI:30413"/>
    </cofactor>
</comment>
<keyword evidence="5" id="KW-0560">Oxidoreductase</keyword>
<protein>
    <submittedName>
        <fullName evidence="8">Cytochrome P450</fullName>
    </submittedName>
</protein>
<proteinExistence type="inferred from homology"/>
<evidence type="ECO:0000313" key="9">
    <source>
        <dbReference type="Proteomes" id="UP001501536"/>
    </source>
</evidence>
<comment type="caution">
    <text evidence="8">The sequence shown here is derived from an EMBL/GenBank/DDBJ whole genome shotgun (WGS) entry which is preliminary data.</text>
</comment>
<keyword evidence="7" id="KW-0503">Monooxygenase</keyword>
<evidence type="ECO:0000256" key="6">
    <source>
        <dbReference type="ARBA" id="ARBA00023004"/>
    </source>
</evidence>
<dbReference type="SUPFAM" id="SSF48264">
    <property type="entry name" value="Cytochrome P450"/>
    <property type="match status" value="1"/>
</dbReference>
<comment type="similarity">
    <text evidence="2">Belongs to the cytochrome P450 family.</text>
</comment>
<dbReference type="CDD" id="cd11067">
    <property type="entry name" value="CYP152"/>
    <property type="match status" value="1"/>
</dbReference>
<sequence length="443" mass="48095">MIPHLRAPDLAPSFLARGYTFIGWHCDRLGTDAFTGRLLGRQTLFLRGAAAADLVYTPGLFPRPGALPRSAVLLLQDRGSVQTLEGEEHRRRKLLFTSLAHPGEAERLADLFEEEFTAALPVWRSAGRIRFHDEAVRLLGRAAIRWAGIQADDRVMDQRAAELGSMVEHAGSIGPPNWAARLRRRRTELWARSVISSTRQHLDADAPDGVSGRARDGARWPVDVVATHAEPSGGLLDEATAAVELLNLLRPIVAVSRFIAFAAVALDAHPHWKRMLAEAGGTGNVELKSVAAPSHGDGVAGEGLSDARRFAEEVRRTTPFFPAVAGLAARDFEWEGARFPAGTRTMVDLYGTNHDPRIWADPRAFDPDRFERVRVNADNLVPQGAGDAGAGHRCPGEAMTLALIERAAVALARLEPAFPAQDLTVDLRRLPALPASGVILDLS</sequence>
<dbReference type="Pfam" id="PF00067">
    <property type="entry name" value="p450"/>
    <property type="match status" value="1"/>
</dbReference>
<dbReference type="Gene3D" id="1.10.630.10">
    <property type="entry name" value="Cytochrome P450"/>
    <property type="match status" value="1"/>
</dbReference>
<evidence type="ECO:0000256" key="2">
    <source>
        <dbReference type="ARBA" id="ARBA00010617"/>
    </source>
</evidence>
<dbReference type="PANTHER" id="PTHR24286">
    <property type="entry name" value="CYTOCHROME P450 26"/>
    <property type="match status" value="1"/>
</dbReference>
<keyword evidence="3" id="KW-0349">Heme</keyword>
<dbReference type="RefSeq" id="WP_344886194.1">
    <property type="nucleotide sequence ID" value="NZ_BAABCJ010000007.1"/>
</dbReference>
<dbReference type="Proteomes" id="UP001501536">
    <property type="component" value="Unassembled WGS sequence"/>
</dbReference>
<keyword evidence="9" id="KW-1185">Reference proteome</keyword>
<evidence type="ECO:0000256" key="7">
    <source>
        <dbReference type="ARBA" id="ARBA00023033"/>
    </source>
</evidence>
<organism evidence="8 9">
    <name type="scientific">Zhihengliuella alba</name>
    <dbReference type="NCBI Taxonomy" id="547018"/>
    <lineage>
        <taxon>Bacteria</taxon>
        <taxon>Bacillati</taxon>
        <taxon>Actinomycetota</taxon>
        <taxon>Actinomycetes</taxon>
        <taxon>Micrococcales</taxon>
        <taxon>Micrococcaceae</taxon>
        <taxon>Zhihengliuella</taxon>
    </lineage>
</organism>
<evidence type="ECO:0000256" key="1">
    <source>
        <dbReference type="ARBA" id="ARBA00001971"/>
    </source>
</evidence>
<keyword evidence="6" id="KW-0408">Iron</keyword>
<keyword evidence="4" id="KW-0479">Metal-binding</keyword>
<reference evidence="9" key="1">
    <citation type="journal article" date="2019" name="Int. J. Syst. Evol. Microbiol.">
        <title>The Global Catalogue of Microorganisms (GCM) 10K type strain sequencing project: providing services to taxonomists for standard genome sequencing and annotation.</title>
        <authorList>
            <consortium name="The Broad Institute Genomics Platform"/>
            <consortium name="The Broad Institute Genome Sequencing Center for Infectious Disease"/>
            <person name="Wu L."/>
            <person name="Ma J."/>
        </authorList>
    </citation>
    <scope>NUCLEOTIDE SEQUENCE [LARGE SCALE GENOMIC DNA]</scope>
    <source>
        <strain evidence="9">JCM 16961</strain>
    </source>
</reference>
<dbReference type="InterPro" id="IPR036396">
    <property type="entry name" value="Cyt_P450_sf"/>
</dbReference>
<evidence type="ECO:0000256" key="5">
    <source>
        <dbReference type="ARBA" id="ARBA00023002"/>
    </source>
</evidence>
<evidence type="ECO:0000256" key="3">
    <source>
        <dbReference type="ARBA" id="ARBA00022617"/>
    </source>
</evidence>